<dbReference type="STRING" id="89524.SAMN05444370_10912"/>
<keyword evidence="3" id="KW-1185">Reference proteome</keyword>
<name>A0A1H4D389_9RHOB</name>
<organism evidence="2 3">
    <name type="scientific">Rubrimonas cliftonensis</name>
    <dbReference type="NCBI Taxonomy" id="89524"/>
    <lineage>
        <taxon>Bacteria</taxon>
        <taxon>Pseudomonadati</taxon>
        <taxon>Pseudomonadota</taxon>
        <taxon>Alphaproteobacteria</taxon>
        <taxon>Rhodobacterales</taxon>
        <taxon>Paracoccaceae</taxon>
        <taxon>Rubrimonas</taxon>
    </lineage>
</organism>
<dbReference type="EMBL" id="FNQM01000009">
    <property type="protein sequence ID" value="SEA67006.1"/>
    <property type="molecule type" value="Genomic_DNA"/>
</dbReference>
<evidence type="ECO:0000313" key="2">
    <source>
        <dbReference type="EMBL" id="SEA67006.1"/>
    </source>
</evidence>
<reference evidence="2 3" key="1">
    <citation type="submission" date="2016-10" db="EMBL/GenBank/DDBJ databases">
        <authorList>
            <person name="de Groot N.N."/>
        </authorList>
    </citation>
    <scope>NUCLEOTIDE SEQUENCE [LARGE SCALE GENOMIC DNA]</scope>
    <source>
        <strain evidence="2 3">DSM 15345</strain>
    </source>
</reference>
<protein>
    <submittedName>
        <fullName evidence="2">Uncharacterized protein</fullName>
    </submittedName>
</protein>
<proteinExistence type="predicted"/>
<feature type="chain" id="PRO_5011650689" evidence="1">
    <location>
        <begin position="21"/>
        <end position="42"/>
    </location>
</feature>
<sequence>MKAFIAACLAMALISVGAWAGLNSLDWSTAERFSSDSVRLGE</sequence>
<evidence type="ECO:0000313" key="3">
    <source>
        <dbReference type="Proteomes" id="UP000198703"/>
    </source>
</evidence>
<feature type="signal peptide" evidence="1">
    <location>
        <begin position="1"/>
        <end position="20"/>
    </location>
</feature>
<gene>
    <name evidence="2" type="ORF">SAMN05444370_10912</name>
</gene>
<dbReference type="AlphaFoldDB" id="A0A1H4D389"/>
<accession>A0A1H4D389</accession>
<evidence type="ECO:0000256" key="1">
    <source>
        <dbReference type="SAM" id="SignalP"/>
    </source>
</evidence>
<dbReference type="Proteomes" id="UP000198703">
    <property type="component" value="Unassembled WGS sequence"/>
</dbReference>
<keyword evidence="1" id="KW-0732">Signal</keyword>
<dbReference type="RefSeq" id="WP_281243531.1">
    <property type="nucleotide sequence ID" value="NZ_FNQM01000009.1"/>
</dbReference>